<proteinExistence type="predicted"/>
<dbReference type="EMBL" id="JAASQJ010000003">
    <property type="protein sequence ID" value="NIJ54194.1"/>
    <property type="molecule type" value="Genomic_DNA"/>
</dbReference>
<gene>
    <name evidence="1" type="ORF">FHS68_003376</name>
</gene>
<dbReference type="Pfam" id="PF14196">
    <property type="entry name" value="ATC_hydrolase"/>
    <property type="match status" value="1"/>
</dbReference>
<organism evidence="1 2">
    <name type="scientific">Dyadobacter arcticus</name>
    <dbReference type="NCBI Taxonomy" id="1078754"/>
    <lineage>
        <taxon>Bacteria</taxon>
        <taxon>Pseudomonadati</taxon>
        <taxon>Bacteroidota</taxon>
        <taxon>Cytophagia</taxon>
        <taxon>Cytophagales</taxon>
        <taxon>Spirosomataceae</taxon>
        <taxon>Dyadobacter</taxon>
    </lineage>
</organism>
<dbReference type="InterPro" id="IPR026002">
    <property type="entry name" value="ATC_hydrolase-like"/>
</dbReference>
<dbReference type="RefSeq" id="WP_167272030.1">
    <property type="nucleotide sequence ID" value="NZ_JAASQJ010000003.1"/>
</dbReference>
<evidence type="ECO:0000313" key="2">
    <source>
        <dbReference type="Proteomes" id="UP001179181"/>
    </source>
</evidence>
<protein>
    <recommendedName>
        <fullName evidence="3">L-2-amino-thiazoline-4-carboxylic acid hydrolase</fullName>
    </recommendedName>
</protein>
<evidence type="ECO:0008006" key="3">
    <source>
        <dbReference type="Google" id="ProtNLM"/>
    </source>
</evidence>
<accession>A0ABX0UPZ1</accession>
<reference evidence="1 2" key="1">
    <citation type="submission" date="2020-03" db="EMBL/GenBank/DDBJ databases">
        <title>Genomic Encyclopedia of Type Strains, Phase IV (KMG-IV): sequencing the most valuable type-strain genomes for metagenomic binning, comparative biology and taxonomic classification.</title>
        <authorList>
            <person name="Goeker M."/>
        </authorList>
    </citation>
    <scope>NUCLEOTIDE SEQUENCE [LARGE SCALE GENOMIC DNA]</scope>
    <source>
        <strain evidence="1 2">DSM 102865</strain>
    </source>
</reference>
<sequence length="220" mass="25338">MGYRKFFTKTLEKYYPGNSDALRKEIDVRFYKIQKDVAFALTSGNPIDRRLDFTAYFLSLIQTLESKNQSFDLIKEICLEITYDYVSPKNSFQKWLKKIPARIIGLKISKIALKIFKKKIGKTGHPDGFRAEIITDKNETFGLGYGVNILECGICKLFQKHNASKYASILCEVDKLTSELAGLELIRTSTIAYGAEICDFKWKRKVSIPHRRLQNNLTRS</sequence>
<name>A0ABX0UPZ1_9BACT</name>
<dbReference type="Proteomes" id="UP001179181">
    <property type="component" value="Unassembled WGS sequence"/>
</dbReference>
<keyword evidence="2" id="KW-1185">Reference proteome</keyword>
<comment type="caution">
    <text evidence="1">The sequence shown here is derived from an EMBL/GenBank/DDBJ whole genome shotgun (WGS) entry which is preliminary data.</text>
</comment>
<evidence type="ECO:0000313" key="1">
    <source>
        <dbReference type="EMBL" id="NIJ54194.1"/>
    </source>
</evidence>